<dbReference type="SUPFAM" id="SSF54695">
    <property type="entry name" value="POZ domain"/>
    <property type="match status" value="1"/>
</dbReference>
<organism evidence="3 4">
    <name type="scientific">Acropora cervicornis</name>
    <name type="common">Staghorn coral</name>
    <dbReference type="NCBI Taxonomy" id="6130"/>
    <lineage>
        <taxon>Eukaryota</taxon>
        <taxon>Metazoa</taxon>
        <taxon>Cnidaria</taxon>
        <taxon>Anthozoa</taxon>
        <taxon>Hexacorallia</taxon>
        <taxon>Scleractinia</taxon>
        <taxon>Astrocoeniina</taxon>
        <taxon>Acroporidae</taxon>
        <taxon>Acropora</taxon>
    </lineage>
</organism>
<feature type="domain" description="BTB" evidence="2">
    <location>
        <begin position="58"/>
        <end position="118"/>
    </location>
</feature>
<dbReference type="Gene3D" id="3.30.710.10">
    <property type="entry name" value="Potassium Channel Kv1.1, Chain A"/>
    <property type="match status" value="1"/>
</dbReference>
<keyword evidence="4" id="KW-1185">Reference proteome</keyword>
<proteinExistence type="predicted"/>
<reference evidence="3" key="2">
    <citation type="journal article" date="2023" name="Science">
        <title>Genomic signatures of disease resistance in endangered staghorn corals.</title>
        <authorList>
            <person name="Vollmer S.V."/>
            <person name="Selwyn J.D."/>
            <person name="Despard B.A."/>
            <person name="Roesel C.L."/>
        </authorList>
    </citation>
    <scope>NUCLEOTIDE SEQUENCE</scope>
    <source>
        <strain evidence="3">K2</strain>
    </source>
</reference>
<feature type="compositionally biased region" description="Basic and acidic residues" evidence="1">
    <location>
        <begin position="18"/>
        <end position="51"/>
    </location>
</feature>
<evidence type="ECO:0000259" key="2">
    <source>
        <dbReference type="PROSITE" id="PS50097"/>
    </source>
</evidence>
<sequence>MASNAEISESLTTLEDVGYPRDEEGESKRRDDEAGSEQQEKESIEAAKHPFSEPWEESDLILVVEEETFHVHRQIMSIHSPVFKAMLKSVGIKEDMATEISLPVKKADEFLDFLKILYLKEKEGIELDKMGHILKLADEYKVEGVHDFCSKMLRDFPKSEDNAVKVFFLSTQTLMAREDDRLEPVRSQCKTIVKDMDLVDIQGSGVLRKLNKDACESLLVERIKGLETHVTQVYPQFVGLAEYCLHLGLKCSLPGLVKCSEHFINPKVNTALPERIVSCSHCKKMIDRLVKLSLESEGHEHVYGGEHHFNSDLISIVKNFTTVMRSLQRKTSLGAAQNLLVAGTSTFEAKTHATSPVCDSKAFPETVESGSFVFPPPAATPGFQAFSSPSVGNEAYQSSEVQFGNVAPGPPTTHAGTSLLGFTTERAFGTGGSLFASTASTGTSGTGSGLF</sequence>
<dbReference type="PANTHER" id="PTHR22744">
    <property type="entry name" value="HELIX LOOP HELIX PROTEIN 21-RELATED"/>
    <property type="match status" value="1"/>
</dbReference>
<dbReference type="Proteomes" id="UP001249851">
    <property type="component" value="Unassembled WGS sequence"/>
</dbReference>
<dbReference type="EMBL" id="JARQWQ010000007">
    <property type="protein sequence ID" value="KAK2570675.1"/>
    <property type="molecule type" value="Genomic_DNA"/>
</dbReference>
<dbReference type="SMART" id="SM00225">
    <property type="entry name" value="BTB"/>
    <property type="match status" value="1"/>
</dbReference>
<feature type="region of interest" description="Disordered" evidence="1">
    <location>
        <begin position="1"/>
        <end position="52"/>
    </location>
</feature>
<dbReference type="CDD" id="cd18186">
    <property type="entry name" value="BTB_POZ_ZBTB_KLHL-like"/>
    <property type="match status" value="1"/>
</dbReference>
<name>A0AAD9R097_ACRCE</name>
<dbReference type="AlphaFoldDB" id="A0AAD9R097"/>
<gene>
    <name evidence="3" type="ORF">P5673_004362</name>
</gene>
<evidence type="ECO:0000313" key="4">
    <source>
        <dbReference type="Proteomes" id="UP001249851"/>
    </source>
</evidence>
<evidence type="ECO:0000313" key="3">
    <source>
        <dbReference type="EMBL" id="KAK2570675.1"/>
    </source>
</evidence>
<dbReference type="InterPro" id="IPR000210">
    <property type="entry name" value="BTB/POZ_dom"/>
</dbReference>
<accession>A0AAD9R097</accession>
<comment type="caution">
    <text evidence="3">The sequence shown here is derived from an EMBL/GenBank/DDBJ whole genome shotgun (WGS) entry which is preliminary data.</text>
</comment>
<feature type="compositionally biased region" description="Polar residues" evidence="1">
    <location>
        <begin position="1"/>
        <end position="13"/>
    </location>
</feature>
<evidence type="ECO:0000256" key="1">
    <source>
        <dbReference type="SAM" id="MobiDB-lite"/>
    </source>
</evidence>
<dbReference type="InterPro" id="IPR011333">
    <property type="entry name" value="SKP1/BTB/POZ_sf"/>
</dbReference>
<dbReference type="PROSITE" id="PS50097">
    <property type="entry name" value="BTB"/>
    <property type="match status" value="1"/>
</dbReference>
<protein>
    <recommendedName>
        <fullName evidence="2">BTB domain-containing protein</fullName>
    </recommendedName>
</protein>
<dbReference type="PANTHER" id="PTHR22744:SF17">
    <property type="entry name" value="BTB DOMAIN-CONTAINING PROTEIN"/>
    <property type="match status" value="1"/>
</dbReference>
<reference evidence="3" key="1">
    <citation type="journal article" date="2023" name="G3 (Bethesda)">
        <title>Whole genome assembly and annotation of the endangered Caribbean coral Acropora cervicornis.</title>
        <authorList>
            <person name="Selwyn J.D."/>
            <person name="Vollmer S.V."/>
        </authorList>
    </citation>
    <scope>NUCLEOTIDE SEQUENCE</scope>
    <source>
        <strain evidence="3">K2</strain>
    </source>
</reference>
<dbReference type="Pfam" id="PF00651">
    <property type="entry name" value="BTB"/>
    <property type="match status" value="1"/>
</dbReference>